<protein>
    <recommendedName>
        <fullName evidence="3 13">Flagellar biosynthetic protein FlhB</fullName>
    </recommendedName>
</protein>
<comment type="similarity">
    <text evidence="2 13">Belongs to the type III secretion exporter family.</text>
</comment>
<evidence type="ECO:0000256" key="4">
    <source>
        <dbReference type="ARBA" id="ARBA00022448"/>
    </source>
</evidence>
<keyword evidence="15" id="KW-0966">Cell projection</keyword>
<dbReference type="AlphaFoldDB" id="A0A2U2N3J3"/>
<evidence type="ECO:0000256" key="10">
    <source>
        <dbReference type="ARBA" id="ARBA00023136"/>
    </source>
</evidence>
<evidence type="ECO:0000256" key="14">
    <source>
        <dbReference type="SAM" id="MobiDB-lite"/>
    </source>
</evidence>
<feature type="region of interest" description="Disordered" evidence="14">
    <location>
        <begin position="358"/>
        <end position="385"/>
    </location>
</feature>
<evidence type="ECO:0000256" key="8">
    <source>
        <dbReference type="ARBA" id="ARBA00022927"/>
    </source>
</evidence>
<evidence type="ECO:0000256" key="5">
    <source>
        <dbReference type="ARBA" id="ARBA00022475"/>
    </source>
</evidence>
<dbReference type="InterPro" id="IPR029025">
    <property type="entry name" value="T3SS_substrate_exporter_C"/>
</dbReference>
<evidence type="ECO:0000256" key="7">
    <source>
        <dbReference type="ARBA" id="ARBA00022795"/>
    </source>
</evidence>
<dbReference type="PANTHER" id="PTHR30531:SF12">
    <property type="entry name" value="FLAGELLAR BIOSYNTHETIC PROTEIN FLHB"/>
    <property type="match status" value="1"/>
</dbReference>
<evidence type="ECO:0000256" key="11">
    <source>
        <dbReference type="ARBA" id="ARBA00023225"/>
    </source>
</evidence>
<name>A0A2U2N3J3_9GAMM</name>
<feature type="transmembrane region" description="Helical" evidence="13">
    <location>
        <begin position="188"/>
        <end position="213"/>
    </location>
</feature>
<evidence type="ECO:0000256" key="9">
    <source>
        <dbReference type="ARBA" id="ARBA00022989"/>
    </source>
</evidence>
<evidence type="ECO:0000256" key="3">
    <source>
        <dbReference type="ARBA" id="ARBA00021622"/>
    </source>
</evidence>
<sequence>MAEESENGQEKTEDPTPKRQRDAKEKGQIPRSKELNTLAVMLVGAGALFALGDYMGNRVAAIMEDGLRLERGMVFNPNAPQEMLALLFGEGLLAVLPFALIMLVIALISPVALGGWIFSGKAIAPKLEKLNPLKGLKRIFGPQGLMELAKAIAKVAVVGVVGGLMLYAQREGFRDLAGLALGPALGKAADLFFGTFLILSASLILIALVDVPFQIWNHTQKIRMTHQEVRDEFKETEGKPEVKSRIRQLQQELAQGRMMENVPKADVVVTNPTHFAVALRYDQLKMKAPRVVAKGTDQVALRIRELAAEHNVPRFEAPMLARALYHTSELEREIPAGLYLAVAQVLAYIYQLRTATRGRRPAPPKPEIPEEFMAYARRGRPEAGR</sequence>
<dbReference type="RefSeq" id="WP_109677723.1">
    <property type="nucleotide sequence ID" value="NZ_CP086615.1"/>
</dbReference>
<keyword evidence="4 13" id="KW-0813">Transport</keyword>
<keyword evidence="11 13" id="KW-1006">Bacterial flagellum protein export</keyword>
<dbReference type="Proteomes" id="UP000245474">
    <property type="component" value="Unassembled WGS sequence"/>
</dbReference>
<keyword evidence="8 13" id="KW-0653">Protein transport</keyword>
<dbReference type="PANTHER" id="PTHR30531">
    <property type="entry name" value="FLAGELLAR BIOSYNTHETIC PROTEIN FLHB"/>
    <property type="match status" value="1"/>
</dbReference>
<keyword evidence="7 13" id="KW-1005">Bacterial flagellum biogenesis</keyword>
<evidence type="ECO:0000256" key="6">
    <source>
        <dbReference type="ARBA" id="ARBA00022692"/>
    </source>
</evidence>
<feature type="transmembrane region" description="Helical" evidence="13">
    <location>
        <begin position="148"/>
        <end position="168"/>
    </location>
</feature>
<keyword evidence="5 13" id="KW-1003">Cell membrane</keyword>
<proteinExistence type="inferred from homology"/>
<evidence type="ECO:0000256" key="2">
    <source>
        <dbReference type="ARBA" id="ARBA00010690"/>
    </source>
</evidence>
<keyword evidence="15" id="KW-0282">Flagellum</keyword>
<keyword evidence="9 13" id="KW-1133">Transmembrane helix</keyword>
<keyword evidence="15" id="KW-0969">Cilium</keyword>
<comment type="caution">
    <text evidence="15">The sequence shown here is derived from an EMBL/GenBank/DDBJ whole genome shotgun (WGS) entry which is preliminary data.</text>
</comment>
<evidence type="ECO:0000256" key="1">
    <source>
        <dbReference type="ARBA" id="ARBA00004651"/>
    </source>
</evidence>
<keyword evidence="16" id="KW-1185">Reference proteome</keyword>
<keyword evidence="10 13" id="KW-0472">Membrane</keyword>
<dbReference type="Gene3D" id="3.40.1690.10">
    <property type="entry name" value="secretion proteins EscU"/>
    <property type="match status" value="1"/>
</dbReference>
<feature type="transmembrane region" description="Helical" evidence="13">
    <location>
        <begin position="35"/>
        <end position="55"/>
    </location>
</feature>
<evidence type="ECO:0000313" key="16">
    <source>
        <dbReference type="Proteomes" id="UP000245474"/>
    </source>
</evidence>
<accession>A0A2U2N3J3</accession>
<feature type="compositionally biased region" description="Basic and acidic residues" evidence="14">
    <location>
        <begin position="8"/>
        <end position="29"/>
    </location>
</feature>
<comment type="function">
    <text evidence="12 13">Required for formation of the rod structure in the basal body of the flagellar apparatus. Together with FliI and FliH, may constitute the export apparatus of flagellin.</text>
</comment>
<keyword evidence="6 13" id="KW-0812">Transmembrane</keyword>
<dbReference type="InterPro" id="IPR006135">
    <property type="entry name" value="T3SS_substrate_exporter"/>
</dbReference>
<evidence type="ECO:0000256" key="12">
    <source>
        <dbReference type="ARBA" id="ARBA00025078"/>
    </source>
</evidence>
<dbReference type="Pfam" id="PF01312">
    <property type="entry name" value="Bac_export_2"/>
    <property type="match status" value="1"/>
</dbReference>
<dbReference type="OrthoDB" id="9807950at2"/>
<dbReference type="GO" id="GO:0005886">
    <property type="term" value="C:plasma membrane"/>
    <property type="evidence" value="ECO:0007669"/>
    <property type="project" value="UniProtKB-SubCell"/>
</dbReference>
<dbReference type="PRINTS" id="PR00950">
    <property type="entry name" value="TYPE3IMSPROT"/>
</dbReference>
<organism evidence="15 16">
    <name type="scientific">Sediminicurvatus halobius</name>
    <dbReference type="NCBI Taxonomy" id="2182432"/>
    <lineage>
        <taxon>Bacteria</taxon>
        <taxon>Pseudomonadati</taxon>
        <taxon>Pseudomonadota</taxon>
        <taxon>Gammaproteobacteria</taxon>
        <taxon>Chromatiales</taxon>
        <taxon>Ectothiorhodospiraceae</taxon>
        <taxon>Sediminicurvatus</taxon>
    </lineage>
</organism>
<dbReference type="NCBIfam" id="TIGR00328">
    <property type="entry name" value="flhB"/>
    <property type="match status" value="1"/>
</dbReference>
<comment type="subcellular location">
    <subcellularLocation>
        <location evidence="1">Cell membrane</location>
        <topology evidence="1">Multi-pass membrane protein</topology>
    </subcellularLocation>
</comment>
<feature type="region of interest" description="Disordered" evidence="14">
    <location>
        <begin position="1"/>
        <end position="29"/>
    </location>
</feature>
<dbReference type="InterPro" id="IPR006136">
    <property type="entry name" value="FlhB"/>
</dbReference>
<feature type="transmembrane region" description="Helical" evidence="13">
    <location>
        <begin position="92"/>
        <end position="118"/>
    </location>
</feature>
<dbReference type="FunFam" id="3.40.1690.10:FF:000001">
    <property type="entry name" value="Flagellar biosynthetic protein FlhB"/>
    <property type="match status" value="1"/>
</dbReference>
<evidence type="ECO:0000256" key="13">
    <source>
        <dbReference type="RuleBase" id="RU364091"/>
    </source>
</evidence>
<dbReference type="GO" id="GO:0044780">
    <property type="term" value="P:bacterial-type flagellum assembly"/>
    <property type="evidence" value="ECO:0007669"/>
    <property type="project" value="InterPro"/>
</dbReference>
<dbReference type="Gene3D" id="6.10.250.2080">
    <property type="match status" value="1"/>
</dbReference>
<reference evidence="15 16" key="1">
    <citation type="submission" date="2018-05" db="EMBL/GenBank/DDBJ databases">
        <title>Spiribacter halobius sp. nov., a moderately halophilic bacterium isolated from marine solar saltern.</title>
        <authorList>
            <person name="Zheng W.-S."/>
            <person name="Lu D.-C."/>
            <person name="Du Z.-J."/>
        </authorList>
    </citation>
    <scope>NUCLEOTIDE SEQUENCE [LARGE SCALE GENOMIC DNA]</scope>
    <source>
        <strain evidence="15 16">E85</strain>
    </source>
</reference>
<dbReference type="GO" id="GO:0009306">
    <property type="term" value="P:protein secretion"/>
    <property type="evidence" value="ECO:0007669"/>
    <property type="project" value="InterPro"/>
</dbReference>
<dbReference type="SUPFAM" id="SSF160544">
    <property type="entry name" value="EscU C-terminal domain-like"/>
    <property type="match status" value="1"/>
</dbReference>
<dbReference type="EMBL" id="QFFI01000009">
    <property type="protein sequence ID" value="PWG63660.1"/>
    <property type="molecule type" value="Genomic_DNA"/>
</dbReference>
<evidence type="ECO:0000313" key="15">
    <source>
        <dbReference type="EMBL" id="PWG63660.1"/>
    </source>
</evidence>
<gene>
    <name evidence="13 15" type="primary">flhB</name>
    <name evidence="15" type="ORF">DEM34_07205</name>
</gene>